<dbReference type="SUPFAM" id="SSF89733">
    <property type="entry name" value="L-sulfolactate dehydrogenase-like"/>
    <property type="match status" value="1"/>
</dbReference>
<dbReference type="RefSeq" id="WP_149779312.1">
    <property type="nucleotide sequence ID" value="NZ_FRCB01000004.1"/>
</dbReference>
<name>A0A1M7FB73_9RHOB</name>
<dbReference type="EMBL" id="FRCB01000004">
    <property type="protein sequence ID" value="SHM00969.1"/>
    <property type="molecule type" value="Genomic_DNA"/>
</dbReference>
<keyword evidence="4" id="KW-1185">Reference proteome</keyword>
<dbReference type="Pfam" id="PF02615">
    <property type="entry name" value="Ldh_2"/>
    <property type="match status" value="1"/>
</dbReference>
<dbReference type="InterPro" id="IPR003767">
    <property type="entry name" value="Malate/L-lactate_DH-like"/>
</dbReference>
<dbReference type="Proteomes" id="UP000322545">
    <property type="component" value="Unassembled WGS sequence"/>
</dbReference>
<evidence type="ECO:0000313" key="4">
    <source>
        <dbReference type="Proteomes" id="UP000322545"/>
    </source>
</evidence>
<organism evidence="3 4">
    <name type="scientific">Roseovarius litoreus</name>
    <dbReference type="NCBI Taxonomy" id="1155722"/>
    <lineage>
        <taxon>Bacteria</taxon>
        <taxon>Pseudomonadati</taxon>
        <taxon>Pseudomonadota</taxon>
        <taxon>Alphaproteobacteria</taxon>
        <taxon>Rhodobacterales</taxon>
        <taxon>Roseobacteraceae</taxon>
        <taxon>Roseovarius</taxon>
    </lineage>
</organism>
<dbReference type="InterPro" id="IPR036111">
    <property type="entry name" value="Mal/L-sulfo/L-lacto_DH-like_sf"/>
</dbReference>
<dbReference type="PANTHER" id="PTHR11091">
    <property type="entry name" value="OXIDOREDUCTASE-RELATED"/>
    <property type="match status" value="1"/>
</dbReference>
<evidence type="ECO:0000313" key="3">
    <source>
        <dbReference type="EMBL" id="SHM00969.1"/>
    </source>
</evidence>
<reference evidence="3 4" key="1">
    <citation type="submission" date="2016-11" db="EMBL/GenBank/DDBJ databases">
        <authorList>
            <person name="Varghese N."/>
            <person name="Submissions S."/>
        </authorList>
    </citation>
    <scope>NUCLEOTIDE SEQUENCE [LARGE SCALE GENOMIC DNA]</scope>
    <source>
        <strain evidence="3 4">DSM 28249</strain>
    </source>
</reference>
<evidence type="ECO:0000256" key="2">
    <source>
        <dbReference type="ARBA" id="ARBA00023002"/>
    </source>
</evidence>
<dbReference type="Gene3D" id="1.10.1530.10">
    <property type="match status" value="1"/>
</dbReference>
<gene>
    <name evidence="3" type="ORF">SAMN05443432_104113</name>
</gene>
<dbReference type="Gene3D" id="3.30.1370.60">
    <property type="entry name" value="Hypothetical oxidoreductase yiak, domain 2"/>
    <property type="match status" value="1"/>
</dbReference>
<accession>A0A1M7FB73</accession>
<dbReference type="AlphaFoldDB" id="A0A1M7FB73"/>
<proteinExistence type="inferred from homology"/>
<keyword evidence="2" id="KW-0560">Oxidoreductase</keyword>
<sequence>MPAVSLDEIEQTTKAALMRHGAHDWIAAEVARAVRVAESVGNRICGLYYLESYCTQLETGRVKGDAEPVVTRPRPGVVAVDAGFGFAQPAFARALPQAIEAARTCGVASLAVGHAHTCTSLGFFTEQIARAGLIGLGVTNASPIVAPPGGKTRVIGTNPIAFSVPDGQGGIAMQFDQSTTTVALGKITMAKAAGEQIPEGWAVDAQGQPTTDPEAALSGSLVSMGGYKGWGFGLMAELLAAGMTGGVVSRDVKPLKAPDGPPHDLGQYYLLMAPDVSGAFFDRLAQVEAGVALDEGARMPGQGKQPADPVTLEPAIWAQARALAGLG</sequence>
<protein>
    <submittedName>
        <fullName evidence="3">(2R)-3-sulfolactate dehydrogenase (NADP+)</fullName>
    </submittedName>
</protein>
<dbReference type="PANTHER" id="PTHR11091:SF0">
    <property type="entry name" value="MALATE DEHYDROGENASE"/>
    <property type="match status" value="1"/>
</dbReference>
<dbReference type="InterPro" id="IPR043144">
    <property type="entry name" value="Mal/L-sulf/L-lact_DH-like_ah"/>
</dbReference>
<dbReference type="GO" id="GO:0016491">
    <property type="term" value="F:oxidoreductase activity"/>
    <property type="evidence" value="ECO:0007669"/>
    <property type="project" value="UniProtKB-KW"/>
</dbReference>
<evidence type="ECO:0000256" key="1">
    <source>
        <dbReference type="ARBA" id="ARBA00006056"/>
    </source>
</evidence>
<dbReference type="InterPro" id="IPR043143">
    <property type="entry name" value="Mal/L-sulf/L-lact_DH-like_NADP"/>
</dbReference>
<comment type="similarity">
    <text evidence="1">Belongs to the LDH2/MDH2 oxidoreductase family.</text>
</comment>